<reference evidence="8" key="1">
    <citation type="submission" date="2016-10" db="EMBL/GenBank/DDBJ databases">
        <authorList>
            <person name="Varghese N."/>
            <person name="Submissions S."/>
        </authorList>
    </citation>
    <scope>NUCLEOTIDE SEQUENCE [LARGE SCALE GENOMIC DNA]</scope>
    <source>
        <strain evidence="8">DSM 23317</strain>
    </source>
</reference>
<accession>A0A1G8S619</accession>
<evidence type="ECO:0000256" key="4">
    <source>
        <dbReference type="ARBA" id="ARBA00023136"/>
    </source>
</evidence>
<dbReference type="InterPro" id="IPR007016">
    <property type="entry name" value="O-antigen_ligase-rel_domated"/>
</dbReference>
<keyword evidence="8" id="KW-1185">Reference proteome</keyword>
<feature type="transmembrane region" description="Helical" evidence="5">
    <location>
        <begin position="6"/>
        <end position="35"/>
    </location>
</feature>
<keyword evidence="4 5" id="KW-0472">Membrane</keyword>
<feature type="transmembrane region" description="Helical" evidence="5">
    <location>
        <begin position="44"/>
        <end position="60"/>
    </location>
</feature>
<dbReference type="EMBL" id="FNEM01000006">
    <property type="protein sequence ID" value="SDJ24636.1"/>
    <property type="molecule type" value="Genomic_DNA"/>
</dbReference>
<dbReference type="PANTHER" id="PTHR37422:SF23">
    <property type="entry name" value="TEICHURONIC ACID BIOSYNTHESIS PROTEIN TUAE"/>
    <property type="match status" value="1"/>
</dbReference>
<dbReference type="GO" id="GO:0016874">
    <property type="term" value="F:ligase activity"/>
    <property type="evidence" value="ECO:0007669"/>
    <property type="project" value="UniProtKB-KW"/>
</dbReference>
<name>A0A1G8S619_9GAMM</name>
<dbReference type="PANTHER" id="PTHR37422">
    <property type="entry name" value="TEICHURONIC ACID BIOSYNTHESIS PROTEIN TUAE"/>
    <property type="match status" value="1"/>
</dbReference>
<gene>
    <name evidence="7" type="ORF">SAMN04488540_10680</name>
</gene>
<dbReference type="Pfam" id="PF04932">
    <property type="entry name" value="Wzy_C"/>
    <property type="match status" value="1"/>
</dbReference>
<evidence type="ECO:0000256" key="2">
    <source>
        <dbReference type="ARBA" id="ARBA00022692"/>
    </source>
</evidence>
<dbReference type="RefSeq" id="WP_245709915.1">
    <property type="nucleotide sequence ID" value="NZ_FNEM01000006.1"/>
</dbReference>
<evidence type="ECO:0000313" key="7">
    <source>
        <dbReference type="EMBL" id="SDJ24636.1"/>
    </source>
</evidence>
<feature type="transmembrane region" description="Helical" evidence="5">
    <location>
        <begin position="218"/>
        <end position="240"/>
    </location>
</feature>
<feature type="transmembrane region" description="Helical" evidence="5">
    <location>
        <begin position="155"/>
        <end position="176"/>
    </location>
</feature>
<feature type="transmembrane region" description="Helical" evidence="5">
    <location>
        <begin position="394"/>
        <end position="412"/>
    </location>
</feature>
<feature type="transmembrane region" description="Helical" evidence="5">
    <location>
        <begin position="126"/>
        <end position="148"/>
    </location>
</feature>
<evidence type="ECO:0000256" key="5">
    <source>
        <dbReference type="SAM" id="Phobius"/>
    </source>
</evidence>
<dbReference type="InterPro" id="IPR051533">
    <property type="entry name" value="WaaL-like"/>
</dbReference>
<dbReference type="Proteomes" id="UP000199527">
    <property type="component" value="Unassembled WGS sequence"/>
</dbReference>
<keyword evidence="7" id="KW-0436">Ligase</keyword>
<dbReference type="GO" id="GO:0016020">
    <property type="term" value="C:membrane"/>
    <property type="evidence" value="ECO:0007669"/>
    <property type="project" value="UniProtKB-SubCell"/>
</dbReference>
<feature type="transmembrane region" description="Helical" evidence="5">
    <location>
        <begin position="72"/>
        <end position="91"/>
    </location>
</feature>
<keyword evidence="2 5" id="KW-0812">Transmembrane</keyword>
<comment type="subcellular location">
    <subcellularLocation>
        <location evidence="1">Membrane</location>
        <topology evidence="1">Multi-pass membrane protein</topology>
    </subcellularLocation>
</comment>
<evidence type="ECO:0000256" key="1">
    <source>
        <dbReference type="ARBA" id="ARBA00004141"/>
    </source>
</evidence>
<evidence type="ECO:0000259" key="6">
    <source>
        <dbReference type="Pfam" id="PF04932"/>
    </source>
</evidence>
<sequence>MTGSYPLGIALVSASLIAVGTWLSPLLLLAGWLLVPALILAQRWPVMLCVLFVLFSAFRLHELNPALLSLRIPQLLALGSLAVLFWQVGVVRETRIFLYPEGRILLLLFALSSIGVVLATNRPLALAYWSGNWIKVVLMCFTISWLIQSWTQLRWVAWLIILAGSVVASCALYNSAHGLEMVEGTRVTIGRSWGSTLGDPNDLALVLLLPLSFAFSRALYGGNGALVAGVIVLTLVMAIIATQSRGGLLGICGVAGSVMLWRYRLPRWVWLLAPVMILVLLMVAGIDQRQSGGAAESGIDESAMGRLYAWQAALSMAWSHPVLGVGLDNFFSNYFFHSPHWDGKSHAVHSSWFQVLAEMGIVGLMLFVAFYVALLRRSRKLLNRVSERWEARCWSLALYSGLVGFGISATFLTQAFTWPLYILAALLWASCRIESQPVRQRR</sequence>
<feature type="transmembrane region" description="Helical" evidence="5">
    <location>
        <begin position="351"/>
        <end position="374"/>
    </location>
</feature>
<keyword evidence="3 5" id="KW-1133">Transmembrane helix</keyword>
<feature type="transmembrane region" description="Helical" evidence="5">
    <location>
        <begin position="103"/>
        <end position="120"/>
    </location>
</feature>
<evidence type="ECO:0000313" key="8">
    <source>
        <dbReference type="Proteomes" id="UP000199527"/>
    </source>
</evidence>
<protein>
    <submittedName>
        <fullName evidence="7">O-antigen ligase</fullName>
    </submittedName>
</protein>
<feature type="transmembrane region" description="Helical" evidence="5">
    <location>
        <begin position="247"/>
        <end position="263"/>
    </location>
</feature>
<evidence type="ECO:0000256" key="3">
    <source>
        <dbReference type="ARBA" id="ARBA00022989"/>
    </source>
</evidence>
<proteinExistence type="predicted"/>
<organism evidence="7 8">
    <name type="scientific">Ferrimonas sediminum</name>
    <dbReference type="NCBI Taxonomy" id="718193"/>
    <lineage>
        <taxon>Bacteria</taxon>
        <taxon>Pseudomonadati</taxon>
        <taxon>Pseudomonadota</taxon>
        <taxon>Gammaproteobacteria</taxon>
        <taxon>Alteromonadales</taxon>
        <taxon>Ferrimonadaceae</taxon>
        <taxon>Ferrimonas</taxon>
    </lineage>
</organism>
<dbReference type="AlphaFoldDB" id="A0A1G8S619"/>
<feature type="transmembrane region" description="Helical" evidence="5">
    <location>
        <begin position="269"/>
        <end position="286"/>
    </location>
</feature>
<feature type="domain" description="O-antigen ligase-related" evidence="6">
    <location>
        <begin position="231"/>
        <end position="368"/>
    </location>
</feature>